<evidence type="ECO:0000313" key="2">
    <source>
        <dbReference type="Proteomes" id="UP000036681"/>
    </source>
</evidence>
<evidence type="ECO:0000256" key="1">
    <source>
        <dbReference type="SAM" id="MobiDB-lite"/>
    </source>
</evidence>
<feature type="compositionally biased region" description="Low complexity" evidence="1">
    <location>
        <begin position="166"/>
        <end position="182"/>
    </location>
</feature>
<proteinExistence type="predicted"/>
<evidence type="ECO:0000313" key="3">
    <source>
        <dbReference type="WBParaSite" id="ALUE_0000286801-mRNA-1"/>
    </source>
</evidence>
<feature type="compositionally biased region" description="Low complexity" evidence="1">
    <location>
        <begin position="209"/>
        <end position="218"/>
    </location>
</feature>
<accession>A0A0M3HMS7</accession>
<reference evidence="3" key="1">
    <citation type="submission" date="2017-02" db="UniProtKB">
        <authorList>
            <consortium name="WormBaseParasite"/>
        </authorList>
    </citation>
    <scope>IDENTIFICATION</scope>
</reference>
<organism evidence="2 3">
    <name type="scientific">Ascaris lumbricoides</name>
    <name type="common">Giant roundworm</name>
    <dbReference type="NCBI Taxonomy" id="6252"/>
    <lineage>
        <taxon>Eukaryota</taxon>
        <taxon>Metazoa</taxon>
        <taxon>Ecdysozoa</taxon>
        <taxon>Nematoda</taxon>
        <taxon>Chromadorea</taxon>
        <taxon>Rhabditida</taxon>
        <taxon>Spirurina</taxon>
        <taxon>Ascaridomorpha</taxon>
        <taxon>Ascaridoidea</taxon>
        <taxon>Ascarididae</taxon>
        <taxon>Ascaris</taxon>
    </lineage>
</organism>
<dbReference type="AlphaFoldDB" id="A0A0M3HMS7"/>
<dbReference type="Proteomes" id="UP000036681">
    <property type="component" value="Unplaced"/>
</dbReference>
<feature type="compositionally biased region" description="Pro residues" evidence="1">
    <location>
        <begin position="219"/>
        <end position="228"/>
    </location>
</feature>
<name>A0A0M3HMS7_ASCLU</name>
<keyword evidence="2" id="KW-1185">Reference proteome</keyword>
<sequence length="294" mass="31639">MVKHLWVRDGVAWQEIVLDSPIQFTLCITEVATVGQSNASKTPPSPAEAYTYKIRPPFEKGNSPPTCERVQKPANGKAPHRRVIHSAHCAHNLTHTSPFIESLYGTVTILGVRTPNCRVPHPQPVASGKQREQLISANGRAIAARATYVNGTCMFSASQAGNNKGASETSPSSVASSPPLVAIPQPAESSPSKEAVRVRQPLLPIVTGAATPVSSTTSLPPPPPPPRAPTTCITVQPPSSYRCAPRGGRHAPEHEPELVRLQEKLSSLPRPYFAQARTLYNVFIACECLHMRPP</sequence>
<dbReference type="WBParaSite" id="ALUE_0000286801-mRNA-1">
    <property type="protein sequence ID" value="ALUE_0000286801-mRNA-1"/>
    <property type="gene ID" value="ALUE_0000286801"/>
</dbReference>
<protein>
    <submittedName>
        <fullName evidence="3">Uncharacterized protein</fullName>
    </submittedName>
</protein>
<feature type="region of interest" description="Disordered" evidence="1">
    <location>
        <begin position="160"/>
        <end position="196"/>
    </location>
</feature>
<feature type="region of interest" description="Disordered" evidence="1">
    <location>
        <begin position="209"/>
        <end position="231"/>
    </location>
</feature>